<dbReference type="VEuPathDB" id="FungiDB:PITG_09903"/>
<dbReference type="KEGG" id="pif:PITG_09903"/>
<sequence length="85" mass="9929">MLNPIENVFSSFKSSVKAFKRENRRQILDVPPGVTMKDHRQYFLQTAANQYLPEVTIAASCRNFYRHTLRFHAKVSDLKDMPVKT</sequence>
<dbReference type="HOGENOM" id="CLU_2517462_0_0_1"/>
<dbReference type="RefSeq" id="XP_002902456.1">
    <property type="nucleotide sequence ID" value="XM_002902410.1"/>
</dbReference>
<evidence type="ECO:0008006" key="3">
    <source>
        <dbReference type="Google" id="ProtNLM"/>
    </source>
</evidence>
<dbReference type="Proteomes" id="UP000006643">
    <property type="component" value="Unassembled WGS sequence"/>
</dbReference>
<dbReference type="AlphaFoldDB" id="D0NDT7"/>
<dbReference type="GeneID" id="9474681"/>
<keyword evidence="2" id="KW-1185">Reference proteome</keyword>
<accession>D0NDT7</accession>
<dbReference type="InParanoid" id="D0NDT7"/>
<evidence type="ECO:0000313" key="1">
    <source>
        <dbReference type="EMBL" id="EEY56382.1"/>
    </source>
</evidence>
<proteinExistence type="predicted"/>
<name>D0NDT7_PHYIT</name>
<reference evidence="2" key="1">
    <citation type="journal article" date="2009" name="Nature">
        <title>Genome sequence and analysis of the Irish potato famine pathogen Phytophthora infestans.</title>
        <authorList>
            <consortium name="The Broad Institute Genome Sequencing Platform"/>
            <person name="Haas B.J."/>
            <person name="Kamoun S."/>
            <person name="Zody M.C."/>
            <person name="Jiang R.H."/>
            <person name="Handsaker R.E."/>
            <person name="Cano L.M."/>
            <person name="Grabherr M."/>
            <person name="Kodira C.D."/>
            <person name="Raffaele S."/>
            <person name="Torto-Alalibo T."/>
            <person name="Bozkurt T.O."/>
            <person name="Ah-Fong A.M."/>
            <person name="Alvarado L."/>
            <person name="Anderson V.L."/>
            <person name="Armstrong M.R."/>
            <person name="Avrova A."/>
            <person name="Baxter L."/>
            <person name="Beynon J."/>
            <person name="Boevink P.C."/>
            <person name="Bollmann S.R."/>
            <person name="Bos J.I."/>
            <person name="Bulone V."/>
            <person name="Cai G."/>
            <person name="Cakir C."/>
            <person name="Carrington J.C."/>
            <person name="Chawner M."/>
            <person name="Conti L."/>
            <person name="Costanzo S."/>
            <person name="Ewan R."/>
            <person name="Fahlgren N."/>
            <person name="Fischbach M.A."/>
            <person name="Fugelstad J."/>
            <person name="Gilroy E.M."/>
            <person name="Gnerre S."/>
            <person name="Green P.J."/>
            <person name="Grenville-Briggs L.J."/>
            <person name="Griffith J."/>
            <person name="Grunwald N.J."/>
            <person name="Horn K."/>
            <person name="Horner N.R."/>
            <person name="Hu C.H."/>
            <person name="Huitema E."/>
            <person name="Jeong D.H."/>
            <person name="Jones A.M."/>
            <person name="Jones J.D."/>
            <person name="Jones R.W."/>
            <person name="Karlsson E.K."/>
            <person name="Kunjeti S.G."/>
            <person name="Lamour K."/>
            <person name="Liu Z."/>
            <person name="Ma L."/>
            <person name="Maclean D."/>
            <person name="Chibucos M.C."/>
            <person name="McDonald H."/>
            <person name="McWalters J."/>
            <person name="Meijer H.J."/>
            <person name="Morgan W."/>
            <person name="Morris P.F."/>
            <person name="Munro C.A."/>
            <person name="O'Neill K."/>
            <person name="Ospina-Giraldo M."/>
            <person name="Pinzon A."/>
            <person name="Pritchard L."/>
            <person name="Ramsahoye B."/>
            <person name="Ren Q."/>
            <person name="Restrepo S."/>
            <person name="Roy S."/>
            <person name="Sadanandom A."/>
            <person name="Savidor A."/>
            <person name="Schornack S."/>
            <person name="Schwartz D.C."/>
            <person name="Schumann U.D."/>
            <person name="Schwessinger B."/>
            <person name="Seyer L."/>
            <person name="Sharpe T."/>
            <person name="Silvar C."/>
            <person name="Song J."/>
            <person name="Studholme D.J."/>
            <person name="Sykes S."/>
            <person name="Thines M."/>
            <person name="van de Vondervoort P.J."/>
            <person name="Phuntumart V."/>
            <person name="Wawra S."/>
            <person name="Weide R."/>
            <person name="Win J."/>
            <person name="Young C."/>
            <person name="Zhou S."/>
            <person name="Fry W."/>
            <person name="Meyers B.C."/>
            <person name="van West P."/>
            <person name="Ristaino J."/>
            <person name="Govers F."/>
            <person name="Birch P.R."/>
            <person name="Whisson S.C."/>
            <person name="Judelson H.S."/>
            <person name="Nusbaum C."/>
        </authorList>
    </citation>
    <scope>NUCLEOTIDE SEQUENCE [LARGE SCALE GENOMIC DNA]</scope>
    <source>
        <strain evidence="2">T30-4</strain>
    </source>
</reference>
<dbReference type="OrthoDB" id="2266637at2759"/>
<gene>
    <name evidence="1" type="ORF">PITG_09903</name>
</gene>
<organism evidence="1 2">
    <name type="scientific">Phytophthora infestans (strain T30-4)</name>
    <name type="common">Potato late blight agent</name>
    <dbReference type="NCBI Taxonomy" id="403677"/>
    <lineage>
        <taxon>Eukaryota</taxon>
        <taxon>Sar</taxon>
        <taxon>Stramenopiles</taxon>
        <taxon>Oomycota</taxon>
        <taxon>Peronosporomycetes</taxon>
        <taxon>Peronosporales</taxon>
        <taxon>Peronosporaceae</taxon>
        <taxon>Phytophthora</taxon>
    </lineage>
</organism>
<protein>
    <recommendedName>
        <fullName evidence="3">Tc1-like transposase DDE domain-containing protein</fullName>
    </recommendedName>
</protein>
<dbReference type="EMBL" id="DS028134">
    <property type="protein sequence ID" value="EEY56382.1"/>
    <property type="molecule type" value="Genomic_DNA"/>
</dbReference>
<evidence type="ECO:0000313" key="2">
    <source>
        <dbReference type="Proteomes" id="UP000006643"/>
    </source>
</evidence>